<dbReference type="AlphaFoldDB" id="A0A4D8QAM3"/>
<reference evidence="1 2" key="1">
    <citation type="submission" date="2018-09" db="EMBL/GenBank/DDBJ databases">
        <title>Whole genome based analysis of evolution and adaptive divergence in Indian and Brazilian strains of Azospirillum brasilense.</title>
        <authorList>
            <person name="Singh C."/>
            <person name="Tripathi A.K."/>
        </authorList>
    </citation>
    <scope>NUCLEOTIDE SEQUENCE [LARGE SCALE GENOMIC DNA]</scope>
    <source>
        <strain evidence="1 2">MTCC4036</strain>
        <plasmid evidence="1 2">p2</plasmid>
    </source>
</reference>
<dbReference type="EMBL" id="CP032332">
    <property type="protein sequence ID" value="QCO05896.1"/>
    <property type="molecule type" value="Genomic_DNA"/>
</dbReference>
<evidence type="ECO:0000313" key="2">
    <source>
        <dbReference type="Proteomes" id="UP000298596"/>
    </source>
</evidence>
<sequence>MENAFLPARRTDIALRDVADLMVWPWFSLAKSPRHAPITFEQGAVRIRVEPAGGLGIATVWDADVLVWAASQLTEALDAGRTPSRHLETPAYPLLRFLGRGVGRHDYALLRAAFDRLAATRVETTLRAGPEGVARFCWLEGWEPTAVGVRLTLPDWLFTAVCERRVLTLDPGYLALTGGVARWLYRLVRKMGGRQRGGGAIGLRRLHARSGSPVRPAEFARHIRRIASIGLPGYRLSIERGGGEERLLFSRARPLANLSTAPCGQLVNDVGTSCLSENGISPCRLAGERHPDSESTPCPASPFRPYNFYNVHNNRLLAADSSTPAPVDKSSGAGRARR</sequence>
<proteinExistence type="predicted"/>
<organism evidence="1 2">
    <name type="scientific">Azospirillum brasilense</name>
    <dbReference type="NCBI Taxonomy" id="192"/>
    <lineage>
        <taxon>Bacteria</taxon>
        <taxon>Pseudomonadati</taxon>
        <taxon>Pseudomonadota</taxon>
        <taxon>Alphaproteobacteria</taxon>
        <taxon>Rhodospirillales</taxon>
        <taxon>Azospirillaceae</taxon>
        <taxon>Azospirillum</taxon>
    </lineage>
</organism>
<gene>
    <name evidence="1" type="ORF">D3867_28950</name>
</gene>
<accession>A0A4D8QAM3</accession>
<dbReference type="InterPro" id="IPR018777">
    <property type="entry name" value="Replication_initiator_prot_A"/>
</dbReference>
<name>A0A4D8QAM3_AZOBR</name>
<geneLocation type="plasmid" evidence="1">
    <name>p2</name>
</geneLocation>
<dbReference type="Proteomes" id="UP000298596">
    <property type="component" value="Plasmid p2"/>
</dbReference>
<protein>
    <submittedName>
        <fullName evidence="1">RepA replication protein</fullName>
    </submittedName>
</protein>
<evidence type="ECO:0000313" key="1">
    <source>
        <dbReference type="EMBL" id="QCO05896.1"/>
    </source>
</evidence>
<keyword evidence="1" id="KW-0614">Plasmid</keyword>
<dbReference type="Pfam" id="PF10134">
    <property type="entry name" value="RPA"/>
    <property type="match status" value="1"/>
</dbReference>